<feature type="compositionally biased region" description="Basic and acidic residues" evidence="1">
    <location>
        <begin position="49"/>
        <end position="66"/>
    </location>
</feature>
<proteinExistence type="predicted"/>
<accession>A0AA40FFF7</accession>
<feature type="compositionally biased region" description="Polar residues" evidence="1">
    <location>
        <begin position="71"/>
        <end position="83"/>
    </location>
</feature>
<feature type="compositionally biased region" description="Polar residues" evidence="1">
    <location>
        <begin position="99"/>
        <end position="108"/>
    </location>
</feature>
<gene>
    <name evidence="2" type="ORF">K0M31_015482</name>
</gene>
<organism evidence="2 3">
    <name type="scientific">Melipona bicolor</name>
    <dbReference type="NCBI Taxonomy" id="60889"/>
    <lineage>
        <taxon>Eukaryota</taxon>
        <taxon>Metazoa</taxon>
        <taxon>Ecdysozoa</taxon>
        <taxon>Arthropoda</taxon>
        <taxon>Hexapoda</taxon>
        <taxon>Insecta</taxon>
        <taxon>Pterygota</taxon>
        <taxon>Neoptera</taxon>
        <taxon>Endopterygota</taxon>
        <taxon>Hymenoptera</taxon>
        <taxon>Apocrita</taxon>
        <taxon>Aculeata</taxon>
        <taxon>Apoidea</taxon>
        <taxon>Anthophila</taxon>
        <taxon>Apidae</taxon>
        <taxon>Melipona</taxon>
    </lineage>
</organism>
<evidence type="ECO:0000313" key="3">
    <source>
        <dbReference type="Proteomes" id="UP001177670"/>
    </source>
</evidence>
<protein>
    <submittedName>
        <fullName evidence="2">Uncharacterized protein</fullName>
    </submittedName>
</protein>
<feature type="compositionally biased region" description="Polar residues" evidence="1">
    <location>
        <begin position="143"/>
        <end position="152"/>
    </location>
</feature>
<name>A0AA40FFF7_9HYME</name>
<feature type="region of interest" description="Disordered" evidence="1">
    <location>
        <begin position="43"/>
        <end position="155"/>
    </location>
</feature>
<dbReference type="AlphaFoldDB" id="A0AA40FFF7"/>
<dbReference type="Proteomes" id="UP001177670">
    <property type="component" value="Unassembled WGS sequence"/>
</dbReference>
<evidence type="ECO:0000256" key="1">
    <source>
        <dbReference type="SAM" id="MobiDB-lite"/>
    </source>
</evidence>
<reference evidence="2" key="1">
    <citation type="submission" date="2021-10" db="EMBL/GenBank/DDBJ databases">
        <title>Melipona bicolor Genome sequencing and assembly.</title>
        <authorList>
            <person name="Araujo N.S."/>
            <person name="Arias M.C."/>
        </authorList>
    </citation>
    <scope>NUCLEOTIDE SEQUENCE</scope>
    <source>
        <strain evidence="2">USP_2M_L1-L4_2017</strain>
        <tissue evidence="2">Whole body</tissue>
    </source>
</reference>
<comment type="caution">
    <text evidence="2">The sequence shown here is derived from an EMBL/GenBank/DDBJ whole genome shotgun (WGS) entry which is preliminary data.</text>
</comment>
<sequence length="177" mass="19321">MTNRRDKEGGIRKEKGLIRERGNPPVPPPCLLIPPWWLVTPTPSRAARASRDVSRGAEPRTAERYRARPNGCSNCDSRVSAATASAVHGSQFPGPAGSVFSSLVATSGQKKEKKTKRRTNDQRLSPFSRGGDARHPSSRGKVCQSTANGSGSRQEKVAFPVASFSRHFSSEVRWPRL</sequence>
<keyword evidence="3" id="KW-1185">Reference proteome</keyword>
<evidence type="ECO:0000313" key="2">
    <source>
        <dbReference type="EMBL" id="KAK1118035.1"/>
    </source>
</evidence>
<feature type="compositionally biased region" description="Basic and acidic residues" evidence="1">
    <location>
        <begin position="1"/>
        <end position="22"/>
    </location>
</feature>
<dbReference type="EMBL" id="JAHYIQ010000046">
    <property type="protein sequence ID" value="KAK1118035.1"/>
    <property type="molecule type" value="Genomic_DNA"/>
</dbReference>
<feature type="region of interest" description="Disordered" evidence="1">
    <location>
        <begin position="1"/>
        <end position="30"/>
    </location>
</feature>